<gene>
    <name evidence="2" type="ORF">CCAP1982_LOCUS19667</name>
</gene>
<name>A0A811V610_CERCA</name>
<proteinExistence type="predicted"/>
<dbReference type="AlphaFoldDB" id="A0A811V610"/>
<feature type="region of interest" description="Disordered" evidence="1">
    <location>
        <begin position="1"/>
        <end position="29"/>
    </location>
</feature>
<dbReference type="EMBL" id="CAJHJT010000056">
    <property type="protein sequence ID" value="CAD7011578.1"/>
    <property type="molecule type" value="Genomic_DNA"/>
</dbReference>
<protein>
    <submittedName>
        <fullName evidence="2">(Mediterranean fruit fly) hypothetical protein</fullName>
    </submittedName>
</protein>
<dbReference type="Proteomes" id="UP000606786">
    <property type="component" value="Unassembled WGS sequence"/>
</dbReference>
<accession>A0A811V610</accession>
<evidence type="ECO:0000256" key="1">
    <source>
        <dbReference type="SAM" id="MobiDB-lite"/>
    </source>
</evidence>
<sequence>MSAAGTSYTNDEFSTMPATTTTTTNNSTLINLASAESSSIEMRDLNAPKAKFHRNAKSIKSLQCEGQHQLQKQHHQQQNQRHSMTQPAQQQRRIHFHIVGCAQI</sequence>
<reference evidence="2" key="1">
    <citation type="submission" date="2020-11" db="EMBL/GenBank/DDBJ databases">
        <authorList>
            <person name="Whitehead M."/>
        </authorList>
    </citation>
    <scope>NUCLEOTIDE SEQUENCE</scope>
    <source>
        <strain evidence="2">EGII</strain>
    </source>
</reference>
<organism evidence="2 3">
    <name type="scientific">Ceratitis capitata</name>
    <name type="common">Mediterranean fruit fly</name>
    <name type="synonym">Tephritis capitata</name>
    <dbReference type="NCBI Taxonomy" id="7213"/>
    <lineage>
        <taxon>Eukaryota</taxon>
        <taxon>Metazoa</taxon>
        <taxon>Ecdysozoa</taxon>
        <taxon>Arthropoda</taxon>
        <taxon>Hexapoda</taxon>
        <taxon>Insecta</taxon>
        <taxon>Pterygota</taxon>
        <taxon>Neoptera</taxon>
        <taxon>Endopterygota</taxon>
        <taxon>Diptera</taxon>
        <taxon>Brachycera</taxon>
        <taxon>Muscomorpha</taxon>
        <taxon>Tephritoidea</taxon>
        <taxon>Tephritidae</taxon>
        <taxon>Ceratitis</taxon>
        <taxon>Ceratitis</taxon>
    </lineage>
</organism>
<feature type="compositionally biased region" description="Low complexity" evidence="1">
    <location>
        <begin position="19"/>
        <end position="28"/>
    </location>
</feature>
<evidence type="ECO:0000313" key="3">
    <source>
        <dbReference type="Proteomes" id="UP000606786"/>
    </source>
</evidence>
<feature type="region of interest" description="Disordered" evidence="1">
    <location>
        <begin position="62"/>
        <end position="91"/>
    </location>
</feature>
<feature type="compositionally biased region" description="Polar residues" evidence="1">
    <location>
        <begin position="1"/>
        <end position="18"/>
    </location>
</feature>
<comment type="caution">
    <text evidence="2">The sequence shown here is derived from an EMBL/GenBank/DDBJ whole genome shotgun (WGS) entry which is preliminary data.</text>
</comment>
<keyword evidence="3" id="KW-1185">Reference proteome</keyword>
<evidence type="ECO:0000313" key="2">
    <source>
        <dbReference type="EMBL" id="CAD7011578.1"/>
    </source>
</evidence>